<dbReference type="Pfam" id="PF00072">
    <property type="entry name" value="Response_reg"/>
    <property type="match status" value="1"/>
</dbReference>
<dbReference type="InterPro" id="IPR001789">
    <property type="entry name" value="Sig_transdc_resp-reg_receiver"/>
</dbReference>
<dbReference type="Proteomes" id="UP001595799">
    <property type="component" value="Unassembled WGS sequence"/>
</dbReference>
<dbReference type="InterPro" id="IPR050595">
    <property type="entry name" value="Bact_response_regulator"/>
</dbReference>
<dbReference type="Gene3D" id="3.40.50.2300">
    <property type="match status" value="1"/>
</dbReference>
<proteinExistence type="predicted"/>
<gene>
    <name evidence="4" type="ORF">ACFOW6_15520</name>
</gene>
<dbReference type="SUPFAM" id="SSF52172">
    <property type="entry name" value="CheY-like"/>
    <property type="match status" value="1"/>
</dbReference>
<reference evidence="5" key="1">
    <citation type="journal article" date="2019" name="Int. J. Syst. Evol. Microbiol.">
        <title>The Global Catalogue of Microorganisms (GCM) 10K type strain sequencing project: providing services to taxonomists for standard genome sequencing and annotation.</title>
        <authorList>
            <consortium name="The Broad Institute Genomics Platform"/>
            <consortium name="The Broad Institute Genome Sequencing Center for Infectious Disease"/>
            <person name="Wu L."/>
            <person name="Ma J."/>
        </authorList>
    </citation>
    <scope>NUCLEOTIDE SEQUENCE [LARGE SCALE GENOMIC DNA]</scope>
    <source>
        <strain evidence="5">CECT 8472</strain>
    </source>
</reference>
<dbReference type="RefSeq" id="WP_382423338.1">
    <property type="nucleotide sequence ID" value="NZ_JBHSCW010000010.1"/>
</dbReference>
<feature type="domain" description="Response regulatory" evidence="3">
    <location>
        <begin position="3"/>
        <end position="120"/>
    </location>
</feature>
<evidence type="ECO:0000256" key="2">
    <source>
        <dbReference type="PROSITE-ProRule" id="PRU00169"/>
    </source>
</evidence>
<dbReference type="SMART" id="SM00448">
    <property type="entry name" value="REC"/>
    <property type="match status" value="1"/>
</dbReference>
<protein>
    <submittedName>
        <fullName evidence="4">Response regulator transcription factor</fullName>
    </submittedName>
</protein>
<keyword evidence="5" id="KW-1185">Reference proteome</keyword>
<comment type="caution">
    <text evidence="4">The sequence shown here is derived from an EMBL/GenBank/DDBJ whole genome shotgun (WGS) entry which is preliminary data.</text>
</comment>
<evidence type="ECO:0000313" key="4">
    <source>
        <dbReference type="EMBL" id="MFC4352961.1"/>
    </source>
</evidence>
<organism evidence="4 5">
    <name type="scientific">Fodinicurvata halophila</name>
    <dbReference type="NCBI Taxonomy" id="1419723"/>
    <lineage>
        <taxon>Bacteria</taxon>
        <taxon>Pseudomonadati</taxon>
        <taxon>Pseudomonadota</taxon>
        <taxon>Alphaproteobacteria</taxon>
        <taxon>Rhodospirillales</taxon>
        <taxon>Rhodovibrionaceae</taxon>
        <taxon>Fodinicurvata</taxon>
    </lineage>
</organism>
<feature type="modified residue" description="4-aspartylphosphate" evidence="2">
    <location>
        <position position="52"/>
    </location>
</feature>
<dbReference type="CDD" id="cd00156">
    <property type="entry name" value="REC"/>
    <property type="match status" value="1"/>
</dbReference>
<dbReference type="PANTHER" id="PTHR44591">
    <property type="entry name" value="STRESS RESPONSE REGULATOR PROTEIN 1"/>
    <property type="match status" value="1"/>
</dbReference>
<evidence type="ECO:0000256" key="1">
    <source>
        <dbReference type="ARBA" id="ARBA00022553"/>
    </source>
</evidence>
<accession>A0ABV8UQD5</accession>
<evidence type="ECO:0000259" key="3">
    <source>
        <dbReference type="PROSITE" id="PS50110"/>
    </source>
</evidence>
<keyword evidence="1 2" id="KW-0597">Phosphoprotein</keyword>
<dbReference type="PROSITE" id="PS50110">
    <property type="entry name" value="RESPONSE_REGULATORY"/>
    <property type="match status" value="1"/>
</dbReference>
<sequence length="122" mass="13359">MARILLLDDEEALLRLMADVLEHEGHDVITSTDGRRSEERDLIMTLDLVVTDLMMPNSDGLEVVRNVRSANPGLKILAISGGGRAVSQNYLPAAQALGADDILHKPFRPSAFLEKVKSLLVK</sequence>
<dbReference type="EMBL" id="JBHSCW010000010">
    <property type="protein sequence ID" value="MFC4352961.1"/>
    <property type="molecule type" value="Genomic_DNA"/>
</dbReference>
<name>A0ABV8UQD5_9PROT</name>
<dbReference type="PANTHER" id="PTHR44591:SF3">
    <property type="entry name" value="RESPONSE REGULATORY DOMAIN-CONTAINING PROTEIN"/>
    <property type="match status" value="1"/>
</dbReference>
<dbReference type="InterPro" id="IPR011006">
    <property type="entry name" value="CheY-like_superfamily"/>
</dbReference>
<evidence type="ECO:0000313" key="5">
    <source>
        <dbReference type="Proteomes" id="UP001595799"/>
    </source>
</evidence>